<dbReference type="PANTHER" id="PTHR47723">
    <property type="entry name" value="OS05G0353850 PROTEIN"/>
    <property type="match status" value="1"/>
</dbReference>
<name>U1NBN4_9EURY</name>
<dbReference type="RefSeq" id="WP_021053793.1">
    <property type="nucleotide sequence ID" value="NZ_KE356561.1"/>
</dbReference>
<evidence type="ECO:0000259" key="1">
    <source>
        <dbReference type="PROSITE" id="PS50879"/>
    </source>
</evidence>
<dbReference type="EMBL" id="KE356561">
    <property type="protein sequence ID" value="ERG94300.1"/>
    <property type="molecule type" value="Genomic_DNA"/>
</dbReference>
<accession>U1NBN4</accession>
<proteinExistence type="predicted"/>
<dbReference type="Proteomes" id="UP000030710">
    <property type="component" value="Unassembled WGS sequence"/>
</dbReference>
<dbReference type="GO" id="GO:0004523">
    <property type="term" value="F:RNA-DNA hybrid ribonuclease activity"/>
    <property type="evidence" value="ECO:0007669"/>
    <property type="project" value="InterPro"/>
</dbReference>
<dbReference type="InterPro" id="IPR053151">
    <property type="entry name" value="RNase_H-like"/>
</dbReference>
<dbReference type="GO" id="GO:0003676">
    <property type="term" value="F:nucleic acid binding"/>
    <property type="evidence" value="ECO:0007669"/>
    <property type="project" value="InterPro"/>
</dbReference>
<dbReference type="InterPro" id="IPR036397">
    <property type="entry name" value="RNaseH_sf"/>
</dbReference>
<reference evidence="2 3" key="1">
    <citation type="journal article" date="2013" name="PLoS ONE">
        <title>Assembly-driven community genomics of a hypersaline microbial ecosystem.</title>
        <authorList>
            <person name="Podell S."/>
            <person name="Ugalde J.A."/>
            <person name="Narasingarao P."/>
            <person name="Banfield J.F."/>
            <person name="Heidelberg K.B."/>
            <person name="Allen E.E."/>
        </authorList>
    </citation>
    <scope>NUCLEOTIDE SEQUENCE [LARGE SCALE GENOMIC DNA]</scope>
    <source>
        <strain evidence="3">J07HQW2</strain>
    </source>
</reference>
<dbReference type="SUPFAM" id="SSF53098">
    <property type="entry name" value="Ribonuclease H-like"/>
    <property type="match status" value="1"/>
</dbReference>
<gene>
    <name evidence="2" type="ORF">J07HQW2_00734</name>
</gene>
<dbReference type="HOGENOM" id="CLU_1933229_0_0_2"/>
<dbReference type="Pfam" id="PF13456">
    <property type="entry name" value="RVT_3"/>
    <property type="match status" value="1"/>
</dbReference>
<dbReference type="AlphaFoldDB" id="U1NBN4"/>
<dbReference type="InterPro" id="IPR002156">
    <property type="entry name" value="RNaseH_domain"/>
</dbReference>
<dbReference type="Gene3D" id="3.30.420.10">
    <property type="entry name" value="Ribonuclease H-like superfamily/Ribonuclease H"/>
    <property type="match status" value="1"/>
</dbReference>
<feature type="domain" description="RNase H type-1" evidence="1">
    <location>
        <begin position="1"/>
        <end position="129"/>
    </location>
</feature>
<sequence length="130" mass="14691">MITVYTDGSVDPAEQEAGIGWILTDATGEEITHNSRIEYRESTSAEWLGVIHALSWIATHRDTDRVMIHTDSNSLAEVADGKSTPTAQSTHRWYGRFRKLTTYFDTVRVHSIASAHNRKADRLARTAYRN</sequence>
<dbReference type="PANTHER" id="PTHR47723:SF4">
    <property type="entry name" value="PENTATRICOPEPTIDE REPEAT-CONTAINING-LIKE PROTEIN"/>
    <property type="match status" value="1"/>
</dbReference>
<dbReference type="InterPro" id="IPR012337">
    <property type="entry name" value="RNaseH-like_sf"/>
</dbReference>
<organism evidence="2 3">
    <name type="scientific">Haloquadratum walsbyi J07HQW2</name>
    <dbReference type="NCBI Taxonomy" id="1238425"/>
    <lineage>
        <taxon>Archaea</taxon>
        <taxon>Methanobacteriati</taxon>
        <taxon>Methanobacteriota</taxon>
        <taxon>Stenosarchaea group</taxon>
        <taxon>Halobacteria</taxon>
        <taxon>Halobacteriales</taxon>
        <taxon>Haloferacaceae</taxon>
        <taxon>Haloquadratum</taxon>
    </lineage>
</organism>
<evidence type="ECO:0000313" key="3">
    <source>
        <dbReference type="Proteomes" id="UP000030710"/>
    </source>
</evidence>
<dbReference type="PROSITE" id="PS50879">
    <property type="entry name" value="RNASE_H_1"/>
    <property type="match status" value="1"/>
</dbReference>
<evidence type="ECO:0000313" key="2">
    <source>
        <dbReference type="EMBL" id="ERG94300.1"/>
    </source>
</evidence>
<protein>
    <submittedName>
        <fullName evidence="2">Ribonuclease HI</fullName>
    </submittedName>
</protein>